<comment type="similarity">
    <text evidence="1">Belongs to the ABC transporter superfamily. AI-2 autoinducer porter (TC 3.A.1.2.8) family.</text>
</comment>
<evidence type="ECO:0000313" key="6">
    <source>
        <dbReference type="Proteomes" id="UP000462501"/>
    </source>
</evidence>
<dbReference type="EMBL" id="VIQT01000021">
    <property type="protein sequence ID" value="NDO40568.1"/>
    <property type="molecule type" value="Genomic_DNA"/>
</dbReference>
<dbReference type="Proteomes" id="UP000462501">
    <property type="component" value="Unassembled WGS sequence"/>
</dbReference>
<evidence type="ECO:0000313" key="5">
    <source>
        <dbReference type="EMBL" id="NDO40568.1"/>
    </source>
</evidence>
<dbReference type="InterPro" id="IPR027417">
    <property type="entry name" value="P-loop_NTPase"/>
</dbReference>
<evidence type="ECO:0000259" key="4">
    <source>
        <dbReference type="PROSITE" id="PS50893"/>
    </source>
</evidence>
<dbReference type="InterPro" id="IPR003593">
    <property type="entry name" value="AAA+_ATPase"/>
</dbReference>
<dbReference type="GO" id="GO:0016887">
    <property type="term" value="F:ATP hydrolysis activity"/>
    <property type="evidence" value="ECO:0007669"/>
    <property type="project" value="InterPro"/>
</dbReference>
<evidence type="ECO:0000256" key="3">
    <source>
        <dbReference type="ARBA" id="ARBA00022840"/>
    </source>
</evidence>
<dbReference type="PANTHER" id="PTHR43790">
    <property type="entry name" value="CARBOHYDRATE TRANSPORT ATP-BINDING PROTEIN MG119-RELATED"/>
    <property type="match status" value="1"/>
</dbReference>
<dbReference type="GO" id="GO:0005524">
    <property type="term" value="F:ATP binding"/>
    <property type="evidence" value="ECO:0007669"/>
    <property type="project" value="UniProtKB-KW"/>
</dbReference>
<comment type="caution">
    <text evidence="5">The sequence shown here is derived from an EMBL/GenBank/DDBJ whole genome shotgun (WGS) entry which is preliminary data.</text>
</comment>
<feature type="domain" description="ABC transporter" evidence="4">
    <location>
        <begin position="248"/>
        <end position="475"/>
    </location>
</feature>
<accession>A0A845T068</accession>
<dbReference type="SMART" id="SM00382">
    <property type="entry name" value="AAA"/>
    <property type="match status" value="2"/>
</dbReference>
<keyword evidence="2" id="KW-0547">Nucleotide-binding</keyword>
<feature type="domain" description="ABC transporter" evidence="4">
    <location>
        <begin position="11"/>
        <end position="249"/>
    </location>
</feature>
<protein>
    <submittedName>
        <fullName evidence="5">Sugar ABC transporter ATP-binding protein</fullName>
    </submittedName>
</protein>
<name>A0A845T068_9FIRM</name>
<gene>
    <name evidence="5" type="ORF">FMM72_15275</name>
</gene>
<dbReference type="Gene3D" id="3.40.50.300">
    <property type="entry name" value="P-loop containing nucleotide triphosphate hydrolases"/>
    <property type="match status" value="2"/>
</dbReference>
<dbReference type="PANTHER" id="PTHR43790:SF2">
    <property type="entry name" value="AUTOINDUCER 2 IMPORT ATP-BINDING PROTEIN LSRA"/>
    <property type="match status" value="1"/>
</dbReference>
<reference evidence="5 6" key="1">
    <citation type="submission" date="2019-06" db="EMBL/GenBank/DDBJ databases">
        <title>Draft genome sequences of 15 bacterial species constituting the stable defined intestinal microbiota of the GM15 gnotobiotic mouse model.</title>
        <authorList>
            <person name="Elie C."/>
            <person name="Mathieu A."/>
            <person name="Saliou A."/>
            <person name="Darnaud M."/>
            <person name="Leulier F."/>
            <person name="Tamellini A."/>
        </authorList>
    </citation>
    <scope>NUCLEOTIDE SEQUENCE [LARGE SCALE GENOMIC DNA]</scope>
    <source>
        <strain evidence="5 6">JM4-15</strain>
    </source>
</reference>
<evidence type="ECO:0000256" key="2">
    <source>
        <dbReference type="ARBA" id="ARBA00022741"/>
    </source>
</evidence>
<dbReference type="Pfam" id="PF00005">
    <property type="entry name" value="ABC_tran"/>
    <property type="match status" value="2"/>
</dbReference>
<dbReference type="PROSITE" id="PS50893">
    <property type="entry name" value="ABC_TRANSPORTER_2"/>
    <property type="match status" value="2"/>
</dbReference>
<dbReference type="SUPFAM" id="SSF52540">
    <property type="entry name" value="P-loop containing nucleoside triphosphate hydrolases"/>
    <property type="match status" value="2"/>
</dbReference>
<dbReference type="AlphaFoldDB" id="A0A845T068"/>
<sequence>MMVPMEKRTILELRGLCRRINSEFYLHDIDLTLREGEVCAIVGRNASGKSTLFSVMMGVFEADSGEIYIDGRRTAIRNTTEATANGLILTAQNQQLFMNLSVYENIFFGQELRASGLPVISNRRMIAAAQELFRDMGLSIDPRAPASALSPAQRQLIQIARACISENAKIFLLDEPSTHLNAEEKQCLYHAVNGLKARGKSFLIISHDLDEVLAVADTVCVMEEGALVREAPASTFDKAALIEAVYGIKAKDLYKREPVELGDEALRAEHLCGPDFSDVSLTLRRGQIIALTGAAGCGKEGLARALAGLYEYTGTLYVGGRPLEPRSPVAAMNAGVVLALDAQDEALIRSYDQASQGGRRDGLGVRASVGWEIFTKRLGRTFGAYIGMRERGEYITGGNRRRELVERAIRRRGIVYILCDATAGVDIPARMRLYFEVNKLLQNGAAVLWLTSDADEAAGLCDETIVMDRGRIAGA</sequence>
<keyword evidence="3 5" id="KW-0067">ATP-binding</keyword>
<proteinExistence type="inferred from homology"/>
<organism evidence="5 6">
    <name type="scientific">Anaerotruncus colihominis</name>
    <dbReference type="NCBI Taxonomy" id="169435"/>
    <lineage>
        <taxon>Bacteria</taxon>
        <taxon>Bacillati</taxon>
        <taxon>Bacillota</taxon>
        <taxon>Clostridia</taxon>
        <taxon>Eubacteriales</taxon>
        <taxon>Oscillospiraceae</taxon>
        <taxon>Anaerotruncus</taxon>
    </lineage>
</organism>
<dbReference type="InterPro" id="IPR003439">
    <property type="entry name" value="ABC_transporter-like_ATP-bd"/>
</dbReference>
<dbReference type="InterPro" id="IPR050107">
    <property type="entry name" value="ABC_carbohydrate_import_ATPase"/>
</dbReference>
<evidence type="ECO:0000256" key="1">
    <source>
        <dbReference type="ARBA" id="ARBA00009404"/>
    </source>
</evidence>